<keyword evidence="3" id="KW-1185">Reference proteome</keyword>
<accession>A0ABN9WE13</accession>
<name>A0ABN9WE13_9DINO</name>
<evidence type="ECO:0000256" key="1">
    <source>
        <dbReference type="SAM" id="MobiDB-lite"/>
    </source>
</evidence>
<gene>
    <name evidence="2" type="ORF">PCOR1329_LOCUS65422</name>
</gene>
<feature type="compositionally biased region" description="Basic and acidic residues" evidence="1">
    <location>
        <begin position="44"/>
        <end position="57"/>
    </location>
</feature>
<feature type="region of interest" description="Disordered" evidence="1">
    <location>
        <begin position="1"/>
        <end position="102"/>
    </location>
</feature>
<evidence type="ECO:0000313" key="2">
    <source>
        <dbReference type="EMBL" id="CAK0883146.1"/>
    </source>
</evidence>
<organism evidence="2 3">
    <name type="scientific">Prorocentrum cordatum</name>
    <dbReference type="NCBI Taxonomy" id="2364126"/>
    <lineage>
        <taxon>Eukaryota</taxon>
        <taxon>Sar</taxon>
        <taxon>Alveolata</taxon>
        <taxon>Dinophyceae</taxon>
        <taxon>Prorocentrales</taxon>
        <taxon>Prorocentraceae</taxon>
        <taxon>Prorocentrum</taxon>
    </lineage>
</organism>
<reference evidence="2" key="1">
    <citation type="submission" date="2023-10" db="EMBL/GenBank/DDBJ databases">
        <authorList>
            <person name="Chen Y."/>
            <person name="Shah S."/>
            <person name="Dougan E. K."/>
            <person name="Thang M."/>
            <person name="Chan C."/>
        </authorList>
    </citation>
    <scope>NUCLEOTIDE SEQUENCE [LARGE SCALE GENOMIC DNA]</scope>
</reference>
<feature type="compositionally biased region" description="Low complexity" evidence="1">
    <location>
        <begin position="15"/>
        <end position="29"/>
    </location>
</feature>
<dbReference type="Proteomes" id="UP001189429">
    <property type="component" value="Unassembled WGS sequence"/>
</dbReference>
<proteinExistence type="predicted"/>
<dbReference type="EMBL" id="CAUYUJ010018382">
    <property type="protein sequence ID" value="CAK0883146.1"/>
    <property type="molecule type" value="Genomic_DNA"/>
</dbReference>
<evidence type="ECO:0000313" key="3">
    <source>
        <dbReference type="Proteomes" id="UP001189429"/>
    </source>
</evidence>
<sequence length="102" mass="11586">MVRRSERQRWFMGSWRRWGPPAGRGPAAPGREEKEREEEEEQNEERTAQIGEGKEVSEESAAPSQMTVVHTCRGGDIPASDQRQTPHSKKLTEGRGLPFQLN</sequence>
<protein>
    <submittedName>
        <fullName evidence="2">Uncharacterized protein</fullName>
    </submittedName>
</protein>
<comment type="caution">
    <text evidence="2">The sequence shown here is derived from an EMBL/GenBank/DDBJ whole genome shotgun (WGS) entry which is preliminary data.</text>
</comment>